<reference evidence="1" key="2">
    <citation type="submission" date="2020-09" db="EMBL/GenBank/DDBJ databases">
        <authorList>
            <person name="Sun Q."/>
            <person name="Zhou Y."/>
        </authorList>
    </citation>
    <scope>NUCLEOTIDE SEQUENCE</scope>
    <source>
        <strain evidence="1">CGMCC 1.15425</strain>
    </source>
</reference>
<dbReference type="PIRSF" id="PIRSF031679">
    <property type="entry name" value="Mtase_Alr7345_prd"/>
    <property type="match status" value="1"/>
</dbReference>
<gene>
    <name evidence="1" type="ORF">GCM10011403_07370</name>
</gene>
<protein>
    <submittedName>
        <fullName evidence="1">Methyltransferase</fullName>
    </submittedName>
</protein>
<evidence type="ECO:0000313" key="2">
    <source>
        <dbReference type="Proteomes" id="UP000627715"/>
    </source>
</evidence>
<organism evidence="1 2">
    <name type="scientific">Pseudohongiella nitratireducens</name>
    <dbReference type="NCBI Taxonomy" id="1768907"/>
    <lineage>
        <taxon>Bacteria</taxon>
        <taxon>Pseudomonadati</taxon>
        <taxon>Pseudomonadota</taxon>
        <taxon>Gammaproteobacteria</taxon>
        <taxon>Pseudomonadales</taxon>
        <taxon>Pseudohongiellaceae</taxon>
        <taxon>Pseudohongiella</taxon>
    </lineage>
</organism>
<dbReference type="Gene3D" id="3.40.50.150">
    <property type="entry name" value="Vaccinia Virus protein VP39"/>
    <property type="match status" value="1"/>
</dbReference>
<dbReference type="AlphaFoldDB" id="A0A917GP41"/>
<sequence length="284" mass="31408">MSSMFRSPRSFSLASGHFPRLGATALLCALLTLAACSGNNVSSIDSILNGEHRSAVNKARDAYRHPAETLAFFDIAPDDVVIEIFPGGGWYTEILAPYLRDEGKLIAAGYPRDPSQASDMMMNMNRSYADMLASYPDVYDQVEVVDLHPRQRSTLAAPGTVDVVLDFRNAHNWMNWGAENMLSAWHEALKPGGIVGIVDHRMDADRESGNGYIHEQSLIDVMEINGFEFVASSEVNANPNDTKDHPGGVWNLPPNLRGVPEDEQQHYLTIGESDRLTMLFRKAQ</sequence>
<dbReference type="GO" id="GO:0032259">
    <property type="term" value="P:methylation"/>
    <property type="evidence" value="ECO:0007669"/>
    <property type="project" value="UniProtKB-KW"/>
</dbReference>
<dbReference type="Proteomes" id="UP000627715">
    <property type="component" value="Unassembled WGS sequence"/>
</dbReference>
<name>A0A917GP41_9GAMM</name>
<accession>A0A917GP41</accession>
<dbReference type="GO" id="GO:0008168">
    <property type="term" value="F:methyltransferase activity"/>
    <property type="evidence" value="ECO:0007669"/>
    <property type="project" value="UniProtKB-KW"/>
</dbReference>
<keyword evidence="2" id="KW-1185">Reference proteome</keyword>
<dbReference type="RefSeq" id="WP_082866699.1">
    <property type="nucleotide sequence ID" value="NZ_BMIY01000003.1"/>
</dbReference>
<keyword evidence="1" id="KW-0808">Transferase</keyword>
<evidence type="ECO:0000313" key="1">
    <source>
        <dbReference type="EMBL" id="GGG52711.1"/>
    </source>
</evidence>
<comment type="caution">
    <text evidence="1">The sequence shown here is derived from an EMBL/GenBank/DDBJ whole genome shotgun (WGS) entry which is preliminary data.</text>
</comment>
<keyword evidence="1" id="KW-0489">Methyltransferase</keyword>
<dbReference type="OrthoDB" id="9801692at2"/>
<dbReference type="EMBL" id="BMIY01000003">
    <property type="protein sequence ID" value="GGG52711.1"/>
    <property type="molecule type" value="Genomic_DNA"/>
</dbReference>
<dbReference type="SUPFAM" id="SSF53335">
    <property type="entry name" value="S-adenosyl-L-methionine-dependent methyltransferases"/>
    <property type="match status" value="1"/>
</dbReference>
<dbReference type="InterPro" id="IPR029063">
    <property type="entry name" value="SAM-dependent_MTases_sf"/>
</dbReference>
<proteinExistence type="predicted"/>
<dbReference type="InterPro" id="IPR016980">
    <property type="entry name" value="S-AdoMet-dep_MeTrfase_Alr7345"/>
</dbReference>
<reference evidence="1" key="1">
    <citation type="journal article" date="2014" name="Int. J. Syst. Evol. Microbiol.">
        <title>Complete genome sequence of Corynebacterium casei LMG S-19264T (=DSM 44701T), isolated from a smear-ripened cheese.</title>
        <authorList>
            <consortium name="US DOE Joint Genome Institute (JGI-PGF)"/>
            <person name="Walter F."/>
            <person name="Albersmeier A."/>
            <person name="Kalinowski J."/>
            <person name="Ruckert C."/>
        </authorList>
    </citation>
    <scope>NUCLEOTIDE SEQUENCE</scope>
    <source>
        <strain evidence="1">CGMCC 1.15425</strain>
    </source>
</reference>